<comment type="caution">
    <text evidence="1">The sequence shown here is derived from an EMBL/GenBank/DDBJ whole genome shotgun (WGS) entry which is preliminary data.</text>
</comment>
<reference evidence="1" key="1">
    <citation type="submission" date="2018-11" db="EMBL/GenBank/DDBJ databases">
        <authorList>
            <consortium name="Pathogen Informatics"/>
        </authorList>
    </citation>
    <scope>NUCLEOTIDE SEQUENCE</scope>
</reference>
<dbReference type="Proteomes" id="UP000784294">
    <property type="component" value="Unassembled WGS sequence"/>
</dbReference>
<proteinExistence type="predicted"/>
<sequence>MLVIFRKIIYLEFVILTNQEAAFRLLIRLRLAPYLVSPRRQA</sequence>
<evidence type="ECO:0000313" key="1">
    <source>
        <dbReference type="EMBL" id="VEL26107.1"/>
    </source>
</evidence>
<name>A0A3S5CJB0_9PLAT</name>
<organism evidence="1 2">
    <name type="scientific">Protopolystoma xenopodis</name>
    <dbReference type="NCBI Taxonomy" id="117903"/>
    <lineage>
        <taxon>Eukaryota</taxon>
        <taxon>Metazoa</taxon>
        <taxon>Spiralia</taxon>
        <taxon>Lophotrochozoa</taxon>
        <taxon>Platyhelminthes</taxon>
        <taxon>Monogenea</taxon>
        <taxon>Polyopisthocotylea</taxon>
        <taxon>Polystomatidea</taxon>
        <taxon>Polystomatidae</taxon>
        <taxon>Protopolystoma</taxon>
    </lineage>
</organism>
<evidence type="ECO:0000313" key="2">
    <source>
        <dbReference type="Proteomes" id="UP000784294"/>
    </source>
</evidence>
<dbReference type="EMBL" id="CAAALY010078148">
    <property type="protein sequence ID" value="VEL26107.1"/>
    <property type="molecule type" value="Genomic_DNA"/>
</dbReference>
<protein>
    <submittedName>
        <fullName evidence="1">Uncharacterized protein</fullName>
    </submittedName>
</protein>
<dbReference type="AlphaFoldDB" id="A0A3S5CJB0"/>
<gene>
    <name evidence="1" type="ORF">PXEA_LOCUS19547</name>
</gene>
<accession>A0A3S5CJB0</accession>
<keyword evidence="2" id="KW-1185">Reference proteome</keyword>